<dbReference type="PANTHER" id="PTHR10989:SF16">
    <property type="entry name" value="AT02829P-RELATED"/>
    <property type="match status" value="1"/>
</dbReference>
<comment type="catalytic activity">
    <reaction evidence="9">
        <text>13-octadecanoyloxy-octadecanoate + H2O = 13-hydroxy-octadecanoate + octadecanoate + H(+)</text>
        <dbReference type="Rhea" id="RHEA:52084"/>
        <dbReference type="ChEBI" id="CHEBI:15377"/>
        <dbReference type="ChEBI" id="CHEBI:15378"/>
        <dbReference type="ChEBI" id="CHEBI:25629"/>
        <dbReference type="ChEBI" id="CHEBI:136304"/>
        <dbReference type="ChEBI" id="CHEBI:136335"/>
    </reaction>
    <physiologicalReaction direction="left-to-right" evidence="9">
        <dbReference type="Rhea" id="RHEA:52085"/>
    </physiologicalReaction>
</comment>
<dbReference type="EMBL" id="CAJNOK010001529">
    <property type="protein sequence ID" value="CAF0817012.1"/>
    <property type="molecule type" value="Genomic_DNA"/>
</dbReference>
<comment type="catalytic activity">
    <reaction evidence="17">
        <text>12-(9Z-hexadecenoyloxy)-octadecanoate + H2O = 12-hydroxyoctadecanoate + (9Z)-hexadecenoate + H(+)</text>
        <dbReference type="Rhea" id="RHEA:52072"/>
        <dbReference type="ChEBI" id="CHEBI:15377"/>
        <dbReference type="ChEBI" id="CHEBI:15378"/>
        <dbReference type="ChEBI" id="CHEBI:32372"/>
        <dbReference type="ChEBI" id="CHEBI:84201"/>
        <dbReference type="ChEBI" id="CHEBI:136312"/>
    </reaction>
    <physiologicalReaction direction="left-to-right" evidence="17">
        <dbReference type="Rhea" id="RHEA:52073"/>
    </physiologicalReaction>
</comment>
<proteinExistence type="inferred from homology"/>
<evidence type="ECO:0000313" key="24">
    <source>
        <dbReference type="Proteomes" id="UP000663829"/>
    </source>
</evidence>
<evidence type="ECO:0000256" key="8">
    <source>
        <dbReference type="ARBA" id="ARBA00047368"/>
    </source>
</evidence>
<comment type="similarity">
    <text evidence="4">Belongs to the AIG1 family.</text>
</comment>
<evidence type="ECO:0000256" key="19">
    <source>
        <dbReference type="SAM" id="Phobius"/>
    </source>
</evidence>
<feature type="transmembrane region" description="Helical" evidence="19">
    <location>
        <begin position="228"/>
        <end position="249"/>
    </location>
</feature>
<comment type="catalytic activity">
    <reaction evidence="16">
        <text>13-(9Z-hexadecenoyloxy)-octadecanoate + H2O = 13-hydroxy-octadecanoate + (9Z)-hexadecenoate + H(+)</text>
        <dbReference type="Rhea" id="RHEA:52076"/>
        <dbReference type="ChEBI" id="CHEBI:15377"/>
        <dbReference type="ChEBI" id="CHEBI:15378"/>
        <dbReference type="ChEBI" id="CHEBI:32372"/>
        <dbReference type="ChEBI" id="CHEBI:136304"/>
        <dbReference type="ChEBI" id="CHEBI:136315"/>
    </reaction>
    <physiologicalReaction direction="left-to-right" evidence="16">
        <dbReference type="Rhea" id="RHEA:52077"/>
    </physiologicalReaction>
</comment>
<evidence type="ECO:0000256" key="3">
    <source>
        <dbReference type="ARBA" id="ARBA00006190"/>
    </source>
</evidence>
<comment type="catalytic activity">
    <reaction evidence="8">
        <text>12-hexadecanoyloxy-octadecanoate + H2O = 12-hydroxyoctadecanoate + hexadecanoate + H(+)</text>
        <dbReference type="Rhea" id="RHEA:52056"/>
        <dbReference type="ChEBI" id="CHEBI:7896"/>
        <dbReference type="ChEBI" id="CHEBI:15377"/>
        <dbReference type="ChEBI" id="CHEBI:15378"/>
        <dbReference type="ChEBI" id="CHEBI:83677"/>
        <dbReference type="ChEBI" id="CHEBI:84201"/>
    </reaction>
    <physiologicalReaction direction="left-to-right" evidence="8">
        <dbReference type="Rhea" id="RHEA:52057"/>
    </physiologicalReaction>
</comment>
<keyword evidence="6 19" id="KW-1133">Transmembrane helix</keyword>
<organism evidence="21 24">
    <name type="scientific">Didymodactylos carnosus</name>
    <dbReference type="NCBI Taxonomy" id="1234261"/>
    <lineage>
        <taxon>Eukaryota</taxon>
        <taxon>Metazoa</taxon>
        <taxon>Spiralia</taxon>
        <taxon>Gnathifera</taxon>
        <taxon>Rotifera</taxon>
        <taxon>Eurotatoria</taxon>
        <taxon>Bdelloidea</taxon>
        <taxon>Philodinida</taxon>
        <taxon>Philodinidae</taxon>
        <taxon>Didymodactylos</taxon>
    </lineage>
</organism>
<dbReference type="OrthoDB" id="1898221at2759"/>
<evidence type="ECO:0000256" key="12">
    <source>
        <dbReference type="ARBA" id="ARBA00048701"/>
    </source>
</evidence>
<evidence type="ECO:0000256" key="4">
    <source>
        <dbReference type="ARBA" id="ARBA00009300"/>
    </source>
</evidence>
<evidence type="ECO:0000256" key="9">
    <source>
        <dbReference type="ARBA" id="ARBA00047427"/>
    </source>
</evidence>
<comment type="catalytic activity">
    <reaction evidence="10">
        <text>9-hexadecanoyloxy-octadecanoate + H2O = 9-hydroxy-octadecanoate + hexadecanoate + H(+)</text>
        <dbReference type="Rhea" id="RHEA:52052"/>
        <dbReference type="ChEBI" id="CHEBI:7896"/>
        <dbReference type="ChEBI" id="CHEBI:15377"/>
        <dbReference type="ChEBI" id="CHEBI:15378"/>
        <dbReference type="ChEBI" id="CHEBI:83670"/>
        <dbReference type="ChEBI" id="CHEBI:136286"/>
    </reaction>
    <physiologicalReaction direction="left-to-right" evidence="10">
        <dbReference type="Rhea" id="RHEA:52053"/>
    </physiologicalReaction>
</comment>
<dbReference type="Pfam" id="PF04750">
    <property type="entry name" value="Far-17a_AIG1"/>
    <property type="match status" value="1"/>
</dbReference>
<dbReference type="EMBL" id="CAJOBA010001529">
    <property type="protein sequence ID" value="CAF3601147.1"/>
    <property type="molecule type" value="Genomic_DNA"/>
</dbReference>
<evidence type="ECO:0000256" key="1">
    <source>
        <dbReference type="ARBA" id="ARBA00000923"/>
    </source>
</evidence>
<keyword evidence="24" id="KW-1185">Reference proteome</keyword>
<evidence type="ECO:0000313" key="20">
    <source>
        <dbReference type="EMBL" id="CAF0817012.1"/>
    </source>
</evidence>
<evidence type="ECO:0000256" key="13">
    <source>
        <dbReference type="ARBA" id="ARBA00048800"/>
    </source>
</evidence>
<evidence type="ECO:0000256" key="7">
    <source>
        <dbReference type="ARBA" id="ARBA00023136"/>
    </source>
</evidence>
<dbReference type="InterPro" id="IPR006838">
    <property type="entry name" value="ADTRP_AIG1"/>
</dbReference>
<evidence type="ECO:0000256" key="14">
    <source>
        <dbReference type="ARBA" id="ARBA00049221"/>
    </source>
</evidence>
<evidence type="ECO:0000256" key="11">
    <source>
        <dbReference type="ARBA" id="ARBA00048680"/>
    </source>
</evidence>
<dbReference type="Gene3D" id="6.10.140.1230">
    <property type="match status" value="1"/>
</dbReference>
<sequence>MVYDVVRQLKQQRDRLKQYKRRIQTQLEKEREVAIELIKNGRKDRALLLLRKKRMLEAQLNKSEGILDNVEQLVHELEFAQVEVNVVNSLRQGTDALKKMNEMLKLEDVEKLMEETREAAEYQEELTNALSGNLSRTDEQDVLDELEEILREETGGEAIYLPDVPVHSSTREVFEKKMDKRQFTNLIGLLLAIFMVISMLWGISFEMEEIVTDESLAVALAYGGKYKFLTILNMYLQLIYFIICIINYFIGSNNKNNKKRSLTQKIRDYIYATAAFPMGTFVAITFWSIYIIDREMICPAEFEKLITPMLNHCMHTLPAIGVLLECFFHNHQYPSRTLGIITVVLLSIAYIIWVYWIYHNAAVWVYPFFKFLPFWYRKLFFLGSTLLSVALYYVGEYYNRLISGASSKHKRS</sequence>
<comment type="catalytic activity">
    <reaction evidence="12">
        <text>12-(9Z-octadecenoyloxy)-octadecanoate + H2O = 12-hydroxyoctadecanoate + (9Z)-octadecenoate + H(+)</text>
        <dbReference type="Rhea" id="RHEA:52060"/>
        <dbReference type="ChEBI" id="CHEBI:15377"/>
        <dbReference type="ChEBI" id="CHEBI:15378"/>
        <dbReference type="ChEBI" id="CHEBI:30823"/>
        <dbReference type="ChEBI" id="CHEBI:84201"/>
        <dbReference type="ChEBI" id="CHEBI:136302"/>
    </reaction>
    <physiologicalReaction direction="left-to-right" evidence="12">
        <dbReference type="Rhea" id="RHEA:52061"/>
    </physiologicalReaction>
</comment>
<feature type="coiled-coil region" evidence="18">
    <location>
        <begin position="99"/>
        <end position="126"/>
    </location>
</feature>
<protein>
    <submittedName>
        <fullName evidence="21">Uncharacterized protein</fullName>
    </submittedName>
</protein>
<dbReference type="AlphaFoldDB" id="A0A814JRE8"/>
<comment type="similarity">
    <text evidence="3">Belongs to the SNF7 family.</text>
</comment>
<feature type="transmembrane region" description="Helical" evidence="19">
    <location>
        <begin position="378"/>
        <end position="395"/>
    </location>
</feature>
<feature type="transmembrane region" description="Helical" evidence="19">
    <location>
        <begin position="340"/>
        <end position="358"/>
    </location>
</feature>
<keyword evidence="18" id="KW-0175">Coiled coil</keyword>
<dbReference type="PANTHER" id="PTHR10989">
    <property type="entry name" value="ANDROGEN-INDUCED PROTEIN 1-RELATED"/>
    <property type="match status" value="1"/>
</dbReference>
<comment type="catalytic activity">
    <reaction evidence="13">
        <text>9-(9Z-octadecenoyloxy)-octadecanoate + H2O = 9-hydroxy-octadecanoate + (9Z)-octadecenoate + H(+)</text>
        <dbReference type="Rhea" id="RHEA:52048"/>
        <dbReference type="ChEBI" id="CHEBI:15377"/>
        <dbReference type="ChEBI" id="CHEBI:15378"/>
        <dbReference type="ChEBI" id="CHEBI:30823"/>
        <dbReference type="ChEBI" id="CHEBI:136282"/>
        <dbReference type="ChEBI" id="CHEBI:136286"/>
    </reaction>
    <physiologicalReaction direction="left-to-right" evidence="13">
        <dbReference type="Rhea" id="RHEA:52049"/>
    </physiologicalReaction>
</comment>
<comment type="caution">
    <text evidence="21">The sequence shown here is derived from an EMBL/GenBank/DDBJ whole genome shotgun (WGS) entry which is preliminary data.</text>
</comment>
<dbReference type="Proteomes" id="UP000663829">
    <property type="component" value="Unassembled WGS sequence"/>
</dbReference>
<dbReference type="GO" id="GO:0016020">
    <property type="term" value="C:membrane"/>
    <property type="evidence" value="ECO:0007669"/>
    <property type="project" value="InterPro"/>
</dbReference>
<dbReference type="EMBL" id="CAJOBC010004020">
    <property type="protein sequence ID" value="CAF3811170.1"/>
    <property type="molecule type" value="Genomic_DNA"/>
</dbReference>
<reference evidence="21" key="1">
    <citation type="submission" date="2021-02" db="EMBL/GenBank/DDBJ databases">
        <authorList>
            <person name="Nowell W R."/>
        </authorList>
    </citation>
    <scope>NUCLEOTIDE SEQUENCE</scope>
</reference>
<dbReference type="EMBL" id="CAJNOQ010004021">
    <property type="protein sequence ID" value="CAF1041005.1"/>
    <property type="molecule type" value="Genomic_DNA"/>
</dbReference>
<comment type="subcellular location">
    <subcellularLocation>
        <location evidence="2">Endomembrane system</location>
        <topology evidence="2">Multi-pass membrane protein</topology>
    </subcellularLocation>
</comment>
<evidence type="ECO:0000256" key="15">
    <source>
        <dbReference type="ARBA" id="ARBA00049296"/>
    </source>
</evidence>
<comment type="catalytic activity">
    <reaction evidence="15">
        <text>13-(9Z-octadecenoyloxy)-octadecanoate + H2O = 13-hydroxy-octadecanoate + (9Z)-octadecenoate + H(+)</text>
        <dbReference type="Rhea" id="RHEA:52064"/>
        <dbReference type="ChEBI" id="CHEBI:15377"/>
        <dbReference type="ChEBI" id="CHEBI:15378"/>
        <dbReference type="ChEBI" id="CHEBI:30823"/>
        <dbReference type="ChEBI" id="CHEBI:136303"/>
        <dbReference type="ChEBI" id="CHEBI:136304"/>
    </reaction>
    <physiologicalReaction direction="left-to-right" evidence="15">
        <dbReference type="Rhea" id="RHEA:52065"/>
    </physiologicalReaction>
</comment>
<evidence type="ECO:0000256" key="16">
    <source>
        <dbReference type="ARBA" id="ARBA00049322"/>
    </source>
</evidence>
<evidence type="ECO:0000256" key="10">
    <source>
        <dbReference type="ARBA" id="ARBA00047863"/>
    </source>
</evidence>
<evidence type="ECO:0000256" key="2">
    <source>
        <dbReference type="ARBA" id="ARBA00004127"/>
    </source>
</evidence>
<dbReference type="Proteomes" id="UP000681722">
    <property type="component" value="Unassembled WGS sequence"/>
</dbReference>
<accession>A0A814JRE8</accession>
<evidence type="ECO:0000256" key="5">
    <source>
        <dbReference type="ARBA" id="ARBA00022692"/>
    </source>
</evidence>
<evidence type="ECO:0000256" key="6">
    <source>
        <dbReference type="ARBA" id="ARBA00022989"/>
    </source>
</evidence>
<comment type="catalytic activity">
    <reaction evidence="1">
        <text>9-(9Z-hexadecenoyloxy)-octadecanoate + H2O = (9Z)-hexadecenoate + 9-hydroxy-octadecanoate + H(+)</text>
        <dbReference type="Rhea" id="RHEA:52068"/>
        <dbReference type="ChEBI" id="CHEBI:15377"/>
        <dbReference type="ChEBI" id="CHEBI:15378"/>
        <dbReference type="ChEBI" id="CHEBI:32372"/>
        <dbReference type="ChEBI" id="CHEBI:136286"/>
        <dbReference type="ChEBI" id="CHEBI:136309"/>
    </reaction>
    <physiologicalReaction direction="left-to-right" evidence="1">
        <dbReference type="Rhea" id="RHEA:52069"/>
    </physiologicalReaction>
</comment>
<comment type="catalytic activity">
    <reaction evidence="14">
        <text>9-octadecanoyloxy-octadecanoate + H2O = 9-hydroxy-octadecanoate + octadecanoate + H(+)</text>
        <dbReference type="Rhea" id="RHEA:52096"/>
        <dbReference type="ChEBI" id="CHEBI:15377"/>
        <dbReference type="ChEBI" id="CHEBI:15378"/>
        <dbReference type="ChEBI" id="CHEBI:25629"/>
        <dbReference type="ChEBI" id="CHEBI:136286"/>
        <dbReference type="ChEBI" id="CHEBI:136373"/>
    </reaction>
    <physiologicalReaction direction="left-to-right" evidence="14">
        <dbReference type="Rhea" id="RHEA:52097"/>
    </physiologicalReaction>
</comment>
<evidence type="ECO:0000256" key="17">
    <source>
        <dbReference type="ARBA" id="ARBA00049428"/>
    </source>
</evidence>
<dbReference type="InterPro" id="IPR005024">
    <property type="entry name" value="Snf7_fam"/>
</dbReference>
<feature type="transmembrane region" description="Helical" evidence="19">
    <location>
        <begin position="183"/>
        <end position="203"/>
    </location>
</feature>
<gene>
    <name evidence="21" type="ORF">GPM918_LOCUS15778</name>
    <name evidence="20" type="ORF">OVA965_LOCUS5448</name>
    <name evidence="23" type="ORF">SRO942_LOCUS15775</name>
    <name evidence="22" type="ORF">TMI583_LOCUS5446</name>
</gene>
<feature type="transmembrane region" description="Helical" evidence="19">
    <location>
        <begin position="309"/>
        <end position="328"/>
    </location>
</feature>
<evidence type="ECO:0000256" key="18">
    <source>
        <dbReference type="SAM" id="Coils"/>
    </source>
</evidence>
<dbReference type="Pfam" id="PF03357">
    <property type="entry name" value="Snf7"/>
    <property type="match status" value="1"/>
</dbReference>
<dbReference type="Proteomes" id="UP000682733">
    <property type="component" value="Unassembled WGS sequence"/>
</dbReference>
<feature type="transmembrane region" description="Helical" evidence="19">
    <location>
        <begin position="269"/>
        <end position="289"/>
    </location>
</feature>
<keyword evidence="5 19" id="KW-0812">Transmembrane</keyword>
<dbReference type="GO" id="GO:0012505">
    <property type="term" value="C:endomembrane system"/>
    <property type="evidence" value="ECO:0007669"/>
    <property type="project" value="UniProtKB-SubCell"/>
</dbReference>
<evidence type="ECO:0000313" key="23">
    <source>
        <dbReference type="EMBL" id="CAF3811170.1"/>
    </source>
</evidence>
<dbReference type="GO" id="GO:0007034">
    <property type="term" value="P:vacuolar transport"/>
    <property type="evidence" value="ECO:0007669"/>
    <property type="project" value="InterPro"/>
</dbReference>
<name>A0A814JRE8_9BILA</name>
<dbReference type="Proteomes" id="UP000677228">
    <property type="component" value="Unassembled WGS sequence"/>
</dbReference>
<keyword evidence="7 19" id="KW-0472">Membrane</keyword>
<comment type="catalytic activity">
    <reaction evidence="11">
        <text>12-octadecanoyloxy-octadecanoate + H2O = 12-hydroxyoctadecanoate + octadecanoate + H(+)</text>
        <dbReference type="Rhea" id="RHEA:52080"/>
        <dbReference type="ChEBI" id="CHEBI:15377"/>
        <dbReference type="ChEBI" id="CHEBI:15378"/>
        <dbReference type="ChEBI" id="CHEBI:25629"/>
        <dbReference type="ChEBI" id="CHEBI:84201"/>
        <dbReference type="ChEBI" id="CHEBI:136330"/>
    </reaction>
    <physiologicalReaction direction="left-to-right" evidence="11">
        <dbReference type="Rhea" id="RHEA:52081"/>
    </physiologicalReaction>
</comment>
<evidence type="ECO:0000313" key="21">
    <source>
        <dbReference type="EMBL" id="CAF1041005.1"/>
    </source>
</evidence>
<evidence type="ECO:0000313" key="22">
    <source>
        <dbReference type="EMBL" id="CAF3601147.1"/>
    </source>
</evidence>